<dbReference type="Proteomes" id="UP000008144">
    <property type="component" value="Chromosome 14"/>
</dbReference>
<dbReference type="Ensembl" id="ENSCINT00000005729.3">
    <property type="protein sequence ID" value="ENSCINP00000005729.3"/>
    <property type="gene ID" value="ENSCING00000002807.3"/>
</dbReference>
<reference evidence="3" key="2">
    <citation type="journal article" date="2008" name="Genome Biol.">
        <title>Improved genome assembly and evidence-based global gene model set for the chordate Ciona intestinalis: new insight into intron and operon populations.</title>
        <authorList>
            <person name="Satou Y."/>
            <person name="Mineta K."/>
            <person name="Ogasawara M."/>
            <person name="Sasakura Y."/>
            <person name="Shoguchi E."/>
            <person name="Ueno K."/>
            <person name="Yamada L."/>
            <person name="Matsumoto J."/>
            <person name="Wasserscheid J."/>
            <person name="Dewar K."/>
            <person name="Wiley G.B."/>
            <person name="Macmil S.L."/>
            <person name="Roe B.A."/>
            <person name="Zeller R.W."/>
            <person name="Hastings K.E."/>
            <person name="Lemaire P."/>
            <person name="Lindquist E."/>
            <person name="Endo T."/>
            <person name="Hotta K."/>
            <person name="Inaba K."/>
        </authorList>
    </citation>
    <scope>NUCLEOTIDE SEQUENCE [LARGE SCALE GENOMIC DNA]</scope>
    <source>
        <strain evidence="3">wild type</strain>
    </source>
</reference>
<keyword evidence="1" id="KW-0812">Transmembrane</keyword>
<keyword evidence="2" id="KW-0732">Signal</keyword>
<dbReference type="OMA" id="FQMLWVW"/>
<feature type="signal peptide" evidence="2">
    <location>
        <begin position="1"/>
        <end position="24"/>
    </location>
</feature>
<dbReference type="GO" id="GO:0016020">
    <property type="term" value="C:membrane"/>
    <property type="evidence" value="ECO:0000318"/>
    <property type="project" value="GO_Central"/>
</dbReference>
<accession>F6XML9</accession>
<dbReference type="InParanoid" id="A0A1W5BHL0"/>
<evidence type="ECO:0000313" key="4">
    <source>
        <dbReference type="Proteomes" id="UP000008144"/>
    </source>
</evidence>
<feature type="chain" id="PRO_5014069132" evidence="2">
    <location>
        <begin position="25"/>
        <end position="256"/>
    </location>
</feature>
<dbReference type="eggNOG" id="KOG4650">
    <property type="taxonomic scope" value="Eukaryota"/>
</dbReference>
<keyword evidence="4" id="KW-1185">Reference proteome</keyword>
<dbReference type="GeneID" id="100182009"/>
<protein>
    <submittedName>
        <fullName evidence="3">Uncharacterized LOC100182009</fullName>
    </submittedName>
</protein>
<gene>
    <name evidence="3" type="primary">LOC100182009</name>
</gene>
<dbReference type="Gene3D" id="1.20.120.1630">
    <property type="match status" value="1"/>
</dbReference>
<organism evidence="3 4">
    <name type="scientific">Ciona intestinalis</name>
    <name type="common">Transparent sea squirt</name>
    <name type="synonym">Ascidia intestinalis</name>
    <dbReference type="NCBI Taxonomy" id="7719"/>
    <lineage>
        <taxon>Eukaryota</taxon>
        <taxon>Metazoa</taxon>
        <taxon>Chordata</taxon>
        <taxon>Tunicata</taxon>
        <taxon>Ascidiacea</taxon>
        <taxon>Phlebobranchia</taxon>
        <taxon>Cionidae</taxon>
        <taxon>Ciona</taxon>
    </lineage>
</organism>
<evidence type="ECO:0000313" key="3">
    <source>
        <dbReference type="Ensembl" id="ENSCINP00000005729.3"/>
    </source>
</evidence>
<dbReference type="Pfam" id="PF06966">
    <property type="entry name" value="DUF1295"/>
    <property type="match status" value="1"/>
</dbReference>
<reference evidence="3" key="3">
    <citation type="submission" date="2025-08" db="UniProtKB">
        <authorList>
            <consortium name="Ensembl"/>
        </authorList>
    </citation>
    <scope>IDENTIFICATION</scope>
</reference>
<keyword evidence="1" id="KW-1133">Transmembrane helix</keyword>
<reference evidence="4" key="1">
    <citation type="journal article" date="2002" name="Science">
        <title>The draft genome of Ciona intestinalis: insights into chordate and vertebrate origins.</title>
        <authorList>
            <person name="Dehal P."/>
            <person name="Satou Y."/>
            <person name="Campbell R.K."/>
            <person name="Chapman J."/>
            <person name="Degnan B."/>
            <person name="De Tomaso A."/>
            <person name="Davidson B."/>
            <person name="Di Gregorio A."/>
            <person name="Gelpke M."/>
            <person name="Goodstein D.M."/>
            <person name="Harafuji N."/>
            <person name="Hastings K.E."/>
            <person name="Ho I."/>
            <person name="Hotta K."/>
            <person name="Huang W."/>
            <person name="Kawashima T."/>
            <person name="Lemaire P."/>
            <person name="Martinez D."/>
            <person name="Meinertzhagen I.A."/>
            <person name="Necula S."/>
            <person name="Nonaka M."/>
            <person name="Putnam N."/>
            <person name="Rash S."/>
            <person name="Saiga H."/>
            <person name="Satake M."/>
            <person name="Terry A."/>
            <person name="Yamada L."/>
            <person name="Wang H.G."/>
            <person name="Awazu S."/>
            <person name="Azumi K."/>
            <person name="Boore J."/>
            <person name="Branno M."/>
            <person name="Chin-Bow S."/>
            <person name="DeSantis R."/>
            <person name="Doyle S."/>
            <person name="Francino P."/>
            <person name="Keys D.N."/>
            <person name="Haga S."/>
            <person name="Hayashi H."/>
            <person name="Hino K."/>
            <person name="Imai K.S."/>
            <person name="Inaba K."/>
            <person name="Kano S."/>
            <person name="Kobayashi K."/>
            <person name="Kobayashi M."/>
            <person name="Lee B.I."/>
            <person name="Makabe K.W."/>
            <person name="Manohar C."/>
            <person name="Matassi G."/>
            <person name="Medina M."/>
            <person name="Mochizuki Y."/>
            <person name="Mount S."/>
            <person name="Morishita T."/>
            <person name="Miura S."/>
            <person name="Nakayama A."/>
            <person name="Nishizaka S."/>
            <person name="Nomoto H."/>
            <person name="Ohta F."/>
            <person name="Oishi K."/>
            <person name="Rigoutsos I."/>
            <person name="Sano M."/>
            <person name="Sasaki A."/>
            <person name="Sasakura Y."/>
            <person name="Shoguchi E."/>
            <person name="Shin-i T."/>
            <person name="Spagnuolo A."/>
            <person name="Stainier D."/>
            <person name="Suzuki M.M."/>
            <person name="Tassy O."/>
            <person name="Takatori N."/>
            <person name="Tokuoka M."/>
            <person name="Yagi K."/>
            <person name="Yoshizaki F."/>
            <person name="Wada S."/>
            <person name="Zhang C."/>
            <person name="Hyatt P.D."/>
            <person name="Larimer F."/>
            <person name="Detter C."/>
            <person name="Doggett N."/>
            <person name="Glavina T."/>
            <person name="Hawkins T."/>
            <person name="Richardson P."/>
            <person name="Lucas S."/>
            <person name="Kohara Y."/>
            <person name="Levine M."/>
            <person name="Satoh N."/>
            <person name="Rokhsar D.S."/>
        </authorList>
    </citation>
    <scope>NUCLEOTIDE SEQUENCE [LARGE SCALE GENOMIC DNA]</scope>
</reference>
<dbReference type="RefSeq" id="XP_002124274.1">
    <property type="nucleotide sequence ID" value="XM_002124238.4"/>
</dbReference>
<evidence type="ECO:0000256" key="1">
    <source>
        <dbReference type="SAM" id="Phobius"/>
    </source>
</evidence>
<proteinExistence type="predicted"/>
<dbReference type="PROSITE" id="PS50244">
    <property type="entry name" value="S5A_REDUCTASE"/>
    <property type="match status" value="1"/>
</dbReference>
<keyword evidence="1" id="KW-0472">Membrane</keyword>
<feature type="transmembrane region" description="Helical" evidence="1">
    <location>
        <begin position="99"/>
        <end position="120"/>
    </location>
</feature>
<dbReference type="OrthoDB" id="67965at2759"/>
<reference evidence="3" key="4">
    <citation type="submission" date="2025-09" db="UniProtKB">
        <authorList>
            <consortium name="Ensembl"/>
        </authorList>
    </citation>
    <scope>IDENTIFICATION</scope>
</reference>
<name>A0A1W5BHL0_CIOIN</name>
<dbReference type="EMBL" id="EAAA01001235">
    <property type="status" value="NOT_ANNOTATED_CDS"/>
    <property type="molecule type" value="Genomic_DNA"/>
</dbReference>
<feature type="transmembrane region" description="Helical" evidence="1">
    <location>
        <begin position="132"/>
        <end position="149"/>
    </location>
</feature>
<dbReference type="PANTHER" id="PTHR32251:SF17">
    <property type="entry name" value="STEROID 5-ALPHA REDUCTASE C-TERMINAL DOMAIN-CONTAINING PROTEIN"/>
    <property type="match status" value="1"/>
</dbReference>
<dbReference type="AlphaFoldDB" id="A0A1W5BHL0"/>
<evidence type="ECO:0000256" key="2">
    <source>
        <dbReference type="SAM" id="SignalP"/>
    </source>
</evidence>
<feature type="transmembrane region" description="Helical" evidence="1">
    <location>
        <begin position="59"/>
        <end position="79"/>
    </location>
</feature>
<dbReference type="GeneTree" id="ENSGT00390000008169"/>
<dbReference type="InterPro" id="IPR010721">
    <property type="entry name" value="UstE-like"/>
</dbReference>
<accession>A0A1W5BHL0</accession>
<feature type="transmembrane region" description="Helical" evidence="1">
    <location>
        <begin position="184"/>
        <end position="216"/>
    </location>
</feature>
<dbReference type="PANTHER" id="PTHR32251">
    <property type="entry name" value="3-OXO-5-ALPHA-STEROID 4-DEHYDROGENASE"/>
    <property type="match status" value="1"/>
</dbReference>
<dbReference type="KEGG" id="cin:100182009"/>
<sequence length="256" mass="29435">MNNLLTVTLLDFTIQLVGFAVAFALQTEKFYDLTGSCTFILVAQASLRWRANRQFRRVLLSTMVTVWAARLGLFLFYRVLHEGGDKRFNKVKSKPVTFLIYWMIQGVWIIVMSAPVLFVNNERQNVPINTRDYVGFAVWLFGMFFEIMADLQKLTFRNNPDNAGKFISSGLWSISRHPNYFGEIVLWVGVFIIASSDLTGWTWVSILSPVFLYYLLNNVSGVPILERSGLKRYGELPEYKQYINTVPVLVPFVGRT</sequence>